<evidence type="ECO:0000313" key="1">
    <source>
        <dbReference type="EMBL" id="HGU32543.1"/>
    </source>
</evidence>
<dbReference type="EMBL" id="DSUH01000158">
    <property type="protein sequence ID" value="HGU32543.1"/>
    <property type="molecule type" value="Genomic_DNA"/>
</dbReference>
<comment type="caution">
    <text evidence="1">The sequence shown here is derived from an EMBL/GenBank/DDBJ whole genome shotgun (WGS) entry which is preliminary data.</text>
</comment>
<name>A0A7C4MMM6_9BACT</name>
<organism evidence="1">
    <name type="scientific">Desulfatirhabdium butyrativorans</name>
    <dbReference type="NCBI Taxonomy" id="340467"/>
    <lineage>
        <taxon>Bacteria</taxon>
        <taxon>Pseudomonadati</taxon>
        <taxon>Thermodesulfobacteriota</taxon>
        <taxon>Desulfobacteria</taxon>
        <taxon>Desulfobacterales</taxon>
        <taxon>Desulfatirhabdiaceae</taxon>
        <taxon>Desulfatirhabdium</taxon>
    </lineage>
</organism>
<proteinExistence type="predicted"/>
<dbReference type="AlphaFoldDB" id="A0A7C4MMM6"/>
<reference evidence="1" key="1">
    <citation type="journal article" date="2020" name="mSystems">
        <title>Genome- and Community-Level Interaction Insights into Carbon Utilization and Element Cycling Functions of Hydrothermarchaeota in Hydrothermal Sediment.</title>
        <authorList>
            <person name="Zhou Z."/>
            <person name="Liu Y."/>
            <person name="Xu W."/>
            <person name="Pan J."/>
            <person name="Luo Z.H."/>
            <person name="Li M."/>
        </authorList>
    </citation>
    <scope>NUCLEOTIDE SEQUENCE [LARGE SCALE GENOMIC DNA]</scope>
    <source>
        <strain evidence="1">SpSt-477</strain>
    </source>
</reference>
<gene>
    <name evidence="1" type="ORF">ENS29_06780</name>
</gene>
<sequence length="113" mass="13419">MDKIRIMEASVRKWEDIIAGKSSDGGVLDCPPCRIFYFFRCMGCPIANYTGHKFCVGSPYPDWYWHHIEAHDKVFRRIYCPTCLKYAEAMRDFMKEIVQDLRRKQESERKGRS</sequence>
<protein>
    <submittedName>
        <fullName evidence="1">Uncharacterized protein</fullName>
    </submittedName>
</protein>
<accession>A0A7C4MMM6</accession>